<keyword evidence="2" id="KW-0520">NAD</keyword>
<dbReference type="GO" id="GO:0016628">
    <property type="term" value="F:oxidoreductase activity, acting on the CH-CH group of donors, NAD or NADP as acceptor"/>
    <property type="evidence" value="ECO:0007669"/>
    <property type="project" value="InterPro"/>
</dbReference>
<dbReference type="AlphaFoldDB" id="A0AAU7GDZ0"/>
<feature type="domain" description="UDP-glucose/GDP-mannose dehydrogenase C-terminal" evidence="4">
    <location>
        <begin position="339"/>
        <end position="433"/>
    </location>
</feature>
<comment type="similarity">
    <text evidence="3">Belongs to the UDP-glucose/GDP-mannose dehydrogenase family.</text>
</comment>
<protein>
    <submittedName>
        <fullName evidence="5">Nucleotide sugar dehydrogenase</fullName>
    </submittedName>
</protein>
<dbReference type="PIRSF" id="PIRSF500136">
    <property type="entry name" value="UDP_ManNAc_DH"/>
    <property type="match status" value="1"/>
</dbReference>
<dbReference type="EMBL" id="CP157390">
    <property type="protein sequence ID" value="XBM49050.1"/>
    <property type="molecule type" value="Genomic_DNA"/>
</dbReference>
<dbReference type="GO" id="GO:0051287">
    <property type="term" value="F:NAD binding"/>
    <property type="evidence" value="ECO:0007669"/>
    <property type="project" value="InterPro"/>
</dbReference>
<dbReference type="GO" id="GO:0016616">
    <property type="term" value="F:oxidoreductase activity, acting on the CH-OH group of donors, NAD or NADP as acceptor"/>
    <property type="evidence" value="ECO:0007669"/>
    <property type="project" value="InterPro"/>
</dbReference>
<dbReference type="InterPro" id="IPR014026">
    <property type="entry name" value="UDP-Glc/GDP-Man_DH_dimer"/>
</dbReference>
<dbReference type="InterPro" id="IPR036291">
    <property type="entry name" value="NAD(P)-bd_dom_sf"/>
</dbReference>
<dbReference type="SMART" id="SM00984">
    <property type="entry name" value="UDPG_MGDP_dh_C"/>
    <property type="match status" value="1"/>
</dbReference>
<dbReference type="PANTHER" id="PTHR43491">
    <property type="entry name" value="UDP-N-ACETYL-D-MANNOSAMINE DEHYDROGENASE"/>
    <property type="match status" value="1"/>
</dbReference>
<dbReference type="InterPro" id="IPR014027">
    <property type="entry name" value="UDP-Glc/GDP-Man_DH_C"/>
</dbReference>
<name>A0AAU7GDZ0_9MICO</name>
<reference evidence="5" key="1">
    <citation type="submission" date="2024-05" db="EMBL/GenBank/DDBJ databases">
        <title>The Natural Products Discovery Center: Release of the First 8490 Sequenced Strains for Exploring Actinobacteria Biosynthetic Diversity.</title>
        <authorList>
            <person name="Kalkreuter E."/>
            <person name="Kautsar S.A."/>
            <person name="Yang D."/>
            <person name="Bader C.D."/>
            <person name="Teijaro C.N."/>
            <person name="Fluegel L."/>
            <person name="Davis C.M."/>
            <person name="Simpson J.R."/>
            <person name="Lauterbach L."/>
            <person name="Steele A.D."/>
            <person name="Gui C."/>
            <person name="Meng S."/>
            <person name="Li G."/>
            <person name="Viehrig K."/>
            <person name="Ye F."/>
            <person name="Su P."/>
            <person name="Kiefer A.F."/>
            <person name="Nichols A."/>
            <person name="Cepeda A.J."/>
            <person name="Yan W."/>
            <person name="Fan B."/>
            <person name="Jiang Y."/>
            <person name="Adhikari A."/>
            <person name="Zheng C.-J."/>
            <person name="Schuster L."/>
            <person name="Cowan T.M."/>
            <person name="Smanski M.J."/>
            <person name="Chevrette M.G."/>
            <person name="de Carvalho L.P.S."/>
            <person name="Shen B."/>
        </authorList>
    </citation>
    <scope>NUCLEOTIDE SEQUENCE</scope>
    <source>
        <strain evidence="5">NPDC080035</strain>
    </source>
</reference>
<gene>
    <name evidence="5" type="ORF">AAME72_04140</name>
</gene>
<proteinExistence type="inferred from homology"/>
<keyword evidence="1" id="KW-0560">Oxidoreductase</keyword>
<dbReference type="InterPro" id="IPR036220">
    <property type="entry name" value="UDP-Glc/GDP-Man_DH_C_sf"/>
</dbReference>
<accession>A0AAU7GDZ0</accession>
<dbReference type="SUPFAM" id="SSF52413">
    <property type="entry name" value="UDP-glucose/GDP-mannose dehydrogenase C-terminal domain"/>
    <property type="match status" value="1"/>
</dbReference>
<dbReference type="InterPro" id="IPR001732">
    <property type="entry name" value="UDP-Glc/GDP-Man_DH_N"/>
</dbReference>
<dbReference type="SUPFAM" id="SSF48179">
    <property type="entry name" value="6-phosphogluconate dehydrogenase C-terminal domain-like"/>
    <property type="match status" value="1"/>
</dbReference>
<dbReference type="PANTHER" id="PTHR43491:SF1">
    <property type="entry name" value="UDP-N-ACETYL-D-MANNOSAMINE DEHYDROGENASE"/>
    <property type="match status" value="1"/>
</dbReference>
<dbReference type="NCBIfam" id="TIGR03026">
    <property type="entry name" value="NDP-sugDHase"/>
    <property type="match status" value="1"/>
</dbReference>
<evidence type="ECO:0000256" key="2">
    <source>
        <dbReference type="ARBA" id="ARBA00023027"/>
    </source>
</evidence>
<evidence type="ECO:0000259" key="4">
    <source>
        <dbReference type="SMART" id="SM00984"/>
    </source>
</evidence>
<organism evidence="5">
    <name type="scientific">Leifsonia sp. NPDC080035</name>
    <dbReference type="NCBI Taxonomy" id="3143936"/>
    <lineage>
        <taxon>Bacteria</taxon>
        <taxon>Bacillati</taxon>
        <taxon>Actinomycetota</taxon>
        <taxon>Actinomycetes</taxon>
        <taxon>Micrococcales</taxon>
        <taxon>Microbacteriaceae</taxon>
        <taxon>Leifsonia</taxon>
    </lineage>
</organism>
<dbReference type="Pfam" id="PF03721">
    <property type="entry name" value="UDPG_MGDP_dh_N"/>
    <property type="match status" value="1"/>
</dbReference>
<sequence>MVARPGPGSRCESTREKGSSLTRKAVIVGQGYVGLPVAMRAVEVGYDVVGIDLDSNRIAALKVGASYVDDISDAVLARALESGRYRATTDYDDTAGFDVAVITVPTPLRESLPDLTFIEESSRSLATRLKRGATVVLESTTYPGTTEELVVPLLEEGSGLVAGTDFFVGYSPERIDPGNTTWGFVNTPKVVSGIDAESLARVQSFYDDLVDRTVPVSTPKEAELTKLLENTFRHVNIALVNELAIFAHQLGVNIWESIDAASTKPFGYMKFTPGPGVGGHCLPVDPSYLSWQVRRKLGRSFRFVELANDVNDHMPDYVLQRLMAILNADKRPLNGSRIALIGLAYKKNSGDIRESPSLRLIELLDEYGATIVAVDEHVVKERWPAAVERAGDVAAALEGADAAILVTDHDELDLRGLEGAGVPVLDTKNRLVGDTVVRL</sequence>
<evidence type="ECO:0000313" key="5">
    <source>
        <dbReference type="EMBL" id="XBM49050.1"/>
    </source>
</evidence>
<dbReference type="RefSeq" id="WP_348788970.1">
    <property type="nucleotide sequence ID" value="NZ_CP157390.1"/>
</dbReference>
<dbReference type="InterPro" id="IPR028359">
    <property type="entry name" value="UDP_ManNAc/GlcNAc_DH"/>
</dbReference>
<dbReference type="Gene3D" id="3.40.50.720">
    <property type="entry name" value="NAD(P)-binding Rossmann-like Domain"/>
    <property type="match status" value="2"/>
</dbReference>
<dbReference type="InterPro" id="IPR017476">
    <property type="entry name" value="UDP-Glc/GDP-Man"/>
</dbReference>
<dbReference type="PIRSF" id="PIRSF000124">
    <property type="entry name" value="UDPglc_GDPman_dh"/>
    <property type="match status" value="1"/>
</dbReference>
<dbReference type="Pfam" id="PF03720">
    <property type="entry name" value="UDPG_MGDP_dh_C"/>
    <property type="match status" value="1"/>
</dbReference>
<evidence type="ECO:0000256" key="3">
    <source>
        <dbReference type="PIRNR" id="PIRNR000124"/>
    </source>
</evidence>
<dbReference type="SUPFAM" id="SSF51735">
    <property type="entry name" value="NAD(P)-binding Rossmann-fold domains"/>
    <property type="match status" value="1"/>
</dbReference>
<dbReference type="Pfam" id="PF00984">
    <property type="entry name" value="UDPG_MGDP_dh"/>
    <property type="match status" value="1"/>
</dbReference>
<dbReference type="GO" id="GO:0000271">
    <property type="term" value="P:polysaccharide biosynthetic process"/>
    <property type="evidence" value="ECO:0007669"/>
    <property type="project" value="InterPro"/>
</dbReference>
<dbReference type="InterPro" id="IPR008927">
    <property type="entry name" value="6-PGluconate_DH-like_C_sf"/>
</dbReference>
<evidence type="ECO:0000256" key="1">
    <source>
        <dbReference type="ARBA" id="ARBA00023002"/>
    </source>
</evidence>